<dbReference type="Gene3D" id="3.40.47.10">
    <property type="match status" value="1"/>
</dbReference>
<gene>
    <name evidence="3" type="ORF">S06H3_47634</name>
</gene>
<proteinExistence type="predicted"/>
<dbReference type="SUPFAM" id="SSF53901">
    <property type="entry name" value="Thiolase-like"/>
    <property type="match status" value="1"/>
</dbReference>
<sequence length="148" mass="15884">MFAFESRPDLADLCNIPIHGFERFATPSERIGKNGCGRFTSYGSKLVDEGRPHILRVMRSLGKHVPLLEATALFTHASSKRDWQDFADAAELGHLLYSIFPTTGNIVSASVPAAIASAAGEGHIARGDRLLGWVGSAGMSYGAGSFIY</sequence>
<reference evidence="3" key="1">
    <citation type="journal article" date="2014" name="Front. Microbiol.">
        <title>High frequency of phylogenetically diverse reductive dehalogenase-homologous genes in deep subseafloor sedimentary metagenomes.</title>
        <authorList>
            <person name="Kawai M."/>
            <person name="Futagami T."/>
            <person name="Toyoda A."/>
            <person name="Takaki Y."/>
            <person name="Nishi S."/>
            <person name="Hori S."/>
            <person name="Arai W."/>
            <person name="Tsubouchi T."/>
            <person name="Morono Y."/>
            <person name="Uchiyama I."/>
            <person name="Ito T."/>
            <person name="Fujiyama A."/>
            <person name="Inagaki F."/>
            <person name="Takami H."/>
        </authorList>
    </citation>
    <scope>NUCLEOTIDE SEQUENCE</scope>
    <source>
        <strain evidence="3">Expedition CK06-06</strain>
    </source>
</reference>
<name>X1MWE0_9ZZZZ</name>
<evidence type="ECO:0000259" key="2">
    <source>
        <dbReference type="Pfam" id="PF08541"/>
    </source>
</evidence>
<feature type="domain" description="Beta-ketoacyl-[acyl-carrier-protein] synthase III C-terminal" evidence="2">
    <location>
        <begin position="97"/>
        <end position="143"/>
    </location>
</feature>
<dbReference type="InterPro" id="IPR016039">
    <property type="entry name" value="Thiolase-like"/>
</dbReference>
<keyword evidence="1" id="KW-0808">Transferase</keyword>
<protein>
    <recommendedName>
        <fullName evidence="2">Beta-ketoacyl-[acyl-carrier-protein] synthase III C-terminal domain-containing protein</fullName>
    </recommendedName>
</protein>
<evidence type="ECO:0000313" key="3">
    <source>
        <dbReference type="EMBL" id="GAI35593.1"/>
    </source>
</evidence>
<accession>X1MWE0</accession>
<evidence type="ECO:0000256" key="1">
    <source>
        <dbReference type="ARBA" id="ARBA00022679"/>
    </source>
</evidence>
<dbReference type="AlphaFoldDB" id="X1MWE0"/>
<dbReference type="Pfam" id="PF08541">
    <property type="entry name" value="ACP_syn_III_C"/>
    <property type="match status" value="1"/>
</dbReference>
<dbReference type="EMBL" id="BARV01029930">
    <property type="protein sequence ID" value="GAI35593.1"/>
    <property type="molecule type" value="Genomic_DNA"/>
</dbReference>
<comment type="caution">
    <text evidence="3">The sequence shown here is derived from an EMBL/GenBank/DDBJ whole genome shotgun (WGS) entry which is preliminary data.</text>
</comment>
<organism evidence="3">
    <name type="scientific">marine sediment metagenome</name>
    <dbReference type="NCBI Taxonomy" id="412755"/>
    <lineage>
        <taxon>unclassified sequences</taxon>
        <taxon>metagenomes</taxon>
        <taxon>ecological metagenomes</taxon>
    </lineage>
</organism>
<dbReference type="InterPro" id="IPR013747">
    <property type="entry name" value="ACP_syn_III_C"/>
</dbReference>
<dbReference type="GO" id="GO:0016746">
    <property type="term" value="F:acyltransferase activity"/>
    <property type="evidence" value="ECO:0007669"/>
    <property type="project" value="InterPro"/>
</dbReference>